<keyword evidence="6 8" id="KW-1133">Transmembrane helix</keyword>
<evidence type="ECO:0000256" key="6">
    <source>
        <dbReference type="ARBA" id="ARBA00022989"/>
    </source>
</evidence>
<evidence type="ECO:0000256" key="1">
    <source>
        <dbReference type="ARBA" id="ARBA00004651"/>
    </source>
</evidence>
<gene>
    <name evidence="10" type="ORF">JY500_15030</name>
</gene>
<feature type="transmembrane region" description="Helical" evidence="8">
    <location>
        <begin position="297"/>
        <end position="314"/>
    </location>
</feature>
<evidence type="ECO:0000256" key="2">
    <source>
        <dbReference type="ARBA" id="ARBA00022475"/>
    </source>
</evidence>
<feature type="transmembrane region" description="Helical" evidence="8">
    <location>
        <begin position="146"/>
        <end position="165"/>
    </location>
</feature>
<reference evidence="10 11" key="1">
    <citation type="submission" date="2021-02" db="EMBL/GenBank/DDBJ databases">
        <title>Niveibacterium changnyeongensis HC41.</title>
        <authorList>
            <person name="Kang M."/>
        </authorList>
    </citation>
    <scope>NUCLEOTIDE SEQUENCE [LARGE SCALE GENOMIC DNA]</scope>
    <source>
        <strain evidence="10 11">HC41</strain>
    </source>
</reference>
<sequence length="543" mass="59551">MANEPRAPSTLTIPSWALWALFALYALPGLIDHAPWRGDDAAHFGVIHQMLRTGDWLTLAVADRPTFDTGPLYYWLGALLSQLLGWALPIHNAARLASGVCVAITLYCLARAARRFYGAPSDRAAVLLGLGTLGLLTHAHEFQPQLALLACTAAAFLGFAEFLVVPRHGAIIAGSAIGLATLAAGLPALLILMPLWALLPGLCSECRTPDRKRALALGAGIATVIALLWPLLLVTFRPEHLRLWWSNELESITPHFAHLTNIRQLLELLGWFMWPLWPIAVWTVWHERKRIKETRILLPLASLLLAILLVATTGPLRPAHALPLIPPLVLLASDGALSLRRGAASAFDWFGRMTFLAFGVFVWLSWYAMHFGWPAPLARNVARLVPDYVPTLSAPAVAAGIVLSLGWLALVVRPPRSMLRGPLSWAVGTSFLWALAIALFLPFVNHDKSYELVAGDLAARISDTPHACVAESGMGESQRAALLYFANLRFEAADRGVTRCELLVVYRSGRSMALQPGAAWVPVWDLSRGRRRTGEQFTLYRRL</sequence>
<evidence type="ECO:0000256" key="8">
    <source>
        <dbReference type="SAM" id="Phobius"/>
    </source>
</evidence>
<feature type="transmembrane region" description="Helical" evidence="8">
    <location>
        <begin position="12"/>
        <end position="31"/>
    </location>
</feature>
<dbReference type="InterPro" id="IPR050297">
    <property type="entry name" value="LipidA_mod_glycosyltrf_83"/>
</dbReference>
<evidence type="ECO:0000256" key="7">
    <source>
        <dbReference type="ARBA" id="ARBA00023136"/>
    </source>
</evidence>
<protein>
    <submittedName>
        <fullName evidence="10">Glycosyltransferase family 39 protein</fullName>
    </submittedName>
</protein>
<feature type="transmembrane region" description="Helical" evidence="8">
    <location>
        <begin position="214"/>
        <end position="236"/>
    </location>
</feature>
<organism evidence="10 11">
    <name type="scientific">Niveibacterium microcysteis</name>
    <dbReference type="NCBI Taxonomy" id="2811415"/>
    <lineage>
        <taxon>Bacteria</taxon>
        <taxon>Pseudomonadati</taxon>
        <taxon>Pseudomonadota</taxon>
        <taxon>Betaproteobacteria</taxon>
        <taxon>Rhodocyclales</taxon>
        <taxon>Rhodocyclaceae</taxon>
        <taxon>Niveibacterium</taxon>
    </lineage>
</organism>
<feature type="transmembrane region" description="Helical" evidence="8">
    <location>
        <begin position="349"/>
        <end position="368"/>
    </location>
</feature>
<dbReference type="EMBL" id="CP071060">
    <property type="protein sequence ID" value="QSI75788.1"/>
    <property type="molecule type" value="Genomic_DNA"/>
</dbReference>
<evidence type="ECO:0000256" key="3">
    <source>
        <dbReference type="ARBA" id="ARBA00022676"/>
    </source>
</evidence>
<keyword evidence="4" id="KW-0808">Transferase</keyword>
<dbReference type="PANTHER" id="PTHR33908:SF11">
    <property type="entry name" value="MEMBRANE PROTEIN"/>
    <property type="match status" value="1"/>
</dbReference>
<evidence type="ECO:0000256" key="5">
    <source>
        <dbReference type="ARBA" id="ARBA00022692"/>
    </source>
</evidence>
<dbReference type="Proteomes" id="UP000663570">
    <property type="component" value="Chromosome"/>
</dbReference>
<dbReference type="Pfam" id="PF13231">
    <property type="entry name" value="PMT_2"/>
    <property type="match status" value="1"/>
</dbReference>
<feature type="domain" description="Glycosyltransferase RgtA/B/C/D-like" evidence="9">
    <location>
        <begin position="69"/>
        <end position="203"/>
    </location>
</feature>
<keyword evidence="7 8" id="KW-0472">Membrane</keyword>
<keyword evidence="3" id="KW-0328">Glycosyltransferase</keyword>
<accession>A0ABX7M1Z1</accession>
<evidence type="ECO:0000313" key="11">
    <source>
        <dbReference type="Proteomes" id="UP000663570"/>
    </source>
</evidence>
<feature type="transmembrane region" description="Helical" evidence="8">
    <location>
        <begin position="96"/>
        <end position="117"/>
    </location>
</feature>
<evidence type="ECO:0000256" key="4">
    <source>
        <dbReference type="ARBA" id="ARBA00022679"/>
    </source>
</evidence>
<dbReference type="InterPro" id="IPR038731">
    <property type="entry name" value="RgtA/B/C-like"/>
</dbReference>
<evidence type="ECO:0000313" key="10">
    <source>
        <dbReference type="EMBL" id="QSI75788.1"/>
    </source>
</evidence>
<proteinExistence type="predicted"/>
<dbReference type="PANTHER" id="PTHR33908">
    <property type="entry name" value="MANNOSYLTRANSFERASE YKCB-RELATED"/>
    <property type="match status" value="1"/>
</dbReference>
<evidence type="ECO:0000259" key="9">
    <source>
        <dbReference type="Pfam" id="PF13231"/>
    </source>
</evidence>
<feature type="transmembrane region" description="Helical" evidence="8">
    <location>
        <begin position="423"/>
        <end position="444"/>
    </location>
</feature>
<feature type="transmembrane region" description="Helical" evidence="8">
    <location>
        <begin position="268"/>
        <end position="285"/>
    </location>
</feature>
<feature type="transmembrane region" description="Helical" evidence="8">
    <location>
        <begin position="171"/>
        <end position="202"/>
    </location>
</feature>
<comment type="subcellular location">
    <subcellularLocation>
        <location evidence="1">Cell membrane</location>
        <topology evidence="1">Multi-pass membrane protein</topology>
    </subcellularLocation>
</comment>
<dbReference type="RefSeq" id="WP_206253669.1">
    <property type="nucleotide sequence ID" value="NZ_CP071060.1"/>
</dbReference>
<keyword evidence="11" id="KW-1185">Reference proteome</keyword>
<keyword evidence="2" id="KW-1003">Cell membrane</keyword>
<keyword evidence="5 8" id="KW-0812">Transmembrane</keyword>
<name>A0ABX7M1Z1_9RHOO</name>
<feature type="transmembrane region" description="Helical" evidence="8">
    <location>
        <begin position="388"/>
        <end position="411"/>
    </location>
</feature>